<organism evidence="2 3">
    <name type="scientific">Leucocoprinus birnbaumii</name>
    <dbReference type="NCBI Taxonomy" id="56174"/>
    <lineage>
        <taxon>Eukaryota</taxon>
        <taxon>Fungi</taxon>
        <taxon>Dikarya</taxon>
        <taxon>Basidiomycota</taxon>
        <taxon>Agaricomycotina</taxon>
        <taxon>Agaricomycetes</taxon>
        <taxon>Agaricomycetidae</taxon>
        <taxon>Agaricales</taxon>
        <taxon>Agaricineae</taxon>
        <taxon>Agaricaceae</taxon>
        <taxon>Leucocoprinus</taxon>
    </lineage>
</organism>
<gene>
    <name evidence="2" type="ORF">NP233_g12132</name>
</gene>
<feature type="compositionally biased region" description="Polar residues" evidence="1">
    <location>
        <begin position="1"/>
        <end position="19"/>
    </location>
</feature>
<proteinExistence type="predicted"/>
<dbReference type="EMBL" id="JANIEX010001647">
    <property type="protein sequence ID" value="KAJ3555761.1"/>
    <property type="molecule type" value="Genomic_DNA"/>
</dbReference>
<evidence type="ECO:0000313" key="2">
    <source>
        <dbReference type="EMBL" id="KAJ3555761.1"/>
    </source>
</evidence>
<reference evidence="2" key="1">
    <citation type="submission" date="2022-07" db="EMBL/GenBank/DDBJ databases">
        <title>Genome Sequence of Leucocoprinus birnbaumii.</title>
        <authorList>
            <person name="Buettner E."/>
        </authorList>
    </citation>
    <scope>NUCLEOTIDE SEQUENCE</scope>
    <source>
        <strain evidence="2">VT141</strain>
    </source>
</reference>
<name>A0AAD5YQ96_9AGAR</name>
<sequence>MQPRHGTSQDQVADQQPPSHTADKVEPVPHVADTSRNHGEIGGHTDNDQNVVKEAGGHESHAACSQPMKRKRALSKKRVLTLEDCEKITEDMEERLRAMQESGPPVRRWLPPEVRGEVAIRRRRKPGYGPSSIDHRP</sequence>
<feature type="region of interest" description="Disordered" evidence="1">
    <location>
        <begin position="1"/>
        <end position="76"/>
    </location>
</feature>
<dbReference type="Proteomes" id="UP001213000">
    <property type="component" value="Unassembled WGS sequence"/>
</dbReference>
<dbReference type="AlphaFoldDB" id="A0AAD5YQ96"/>
<comment type="caution">
    <text evidence="2">The sequence shown here is derived from an EMBL/GenBank/DDBJ whole genome shotgun (WGS) entry which is preliminary data.</text>
</comment>
<keyword evidence="3" id="KW-1185">Reference proteome</keyword>
<evidence type="ECO:0000313" key="3">
    <source>
        <dbReference type="Proteomes" id="UP001213000"/>
    </source>
</evidence>
<feature type="compositionally biased region" description="Basic and acidic residues" evidence="1">
    <location>
        <begin position="21"/>
        <end position="47"/>
    </location>
</feature>
<protein>
    <submittedName>
        <fullName evidence="2">Uncharacterized protein</fullName>
    </submittedName>
</protein>
<evidence type="ECO:0000256" key="1">
    <source>
        <dbReference type="SAM" id="MobiDB-lite"/>
    </source>
</evidence>
<accession>A0AAD5YQ96</accession>